<protein>
    <submittedName>
        <fullName evidence="3">DUF4190 domain-containing protein</fullName>
    </submittedName>
</protein>
<sequence>MTDTPTSSPAGDTHDSPTATVASPPPPFTPAAPVEAKRPAGNGLAIASLILGIIAILGFAVPVLNVFSALLAVVGLVLGVIALARKAASRGLSLSGTIVSALALLLSLIFIVIYAVGFSAAIDEVSSEPTIVEEPADVEAEPAAPAEEPAEPDASDVGTRDNPAPLGTMIELREFGEPTYELTLGPAVLNANDAVTAANQFNEPPTEGFQYALVPVNLTYVGAETGTPWLDITVEYVSAAGTTHTEGDTLTVGPSPSMFEINEMYNGSTAVGNVLIMIPTENAAGGTWTVKSLFGDPIFFTAE</sequence>
<proteinExistence type="predicted"/>
<keyword evidence="2" id="KW-1133">Transmembrane helix</keyword>
<organism evidence="3 4">
    <name type="scientific">Microcella daejeonensis</name>
    <dbReference type="NCBI Taxonomy" id="2994971"/>
    <lineage>
        <taxon>Bacteria</taxon>
        <taxon>Bacillati</taxon>
        <taxon>Actinomycetota</taxon>
        <taxon>Actinomycetes</taxon>
        <taxon>Micrococcales</taxon>
        <taxon>Microbacteriaceae</taxon>
        <taxon>Microcella</taxon>
    </lineage>
</organism>
<evidence type="ECO:0000256" key="1">
    <source>
        <dbReference type="SAM" id="MobiDB-lite"/>
    </source>
</evidence>
<feature type="transmembrane region" description="Helical" evidence="2">
    <location>
        <begin position="67"/>
        <end position="84"/>
    </location>
</feature>
<feature type="transmembrane region" description="Helical" evidence="2">
    <location>
        <begin position="96"/>
        <end position="117"/>
    </location>
</feature>
<keyword evidence="4" id="KW-1185">Reference proteome</keyword>
<gene>
    <name evidence="3" type="ORF">OVN18_05895</name>
</gene>
<feature type="transmembrane region" description="Helical" evidence="2">
    <location>
        <begin position="43"/>
        <end position="61"/>
    </location>
</feature>
<name>A0A9E8MP67_9MICO</name>
<reference evidence="3" key="1">
    <citation type="submission" date="2022-11" db="EMBL/GenBank/DDBJ databases">
        <title>Description of Microcella daejonensis nov. sp, isolated from riverside soil.</title>
        <authorList>
            <person name="Molina K.M."/>
            <person name="Kim S.B."/>
        </authorList>
    </citation>
    <scope>NUCLEOTIDE SEQUENCE</scope>
    <source>
        <strain evidence="3">MMS21-STM12</strain>
    </source>
</reference>
<feature type="region of interest" description="Disordered" evidence="1">
    <location>
        <begin position="1"/>
        <end position="35"/>
    </location>
</feature>
<evidence type="ECO:0000256" key="2">
    <source>
        <dbReference type="SAM" id="Phobius"/>
    </source>
</evidence>
<keyword evidence="2" id="KW-0812">Transmembrane</keyword>
<evidence type="ECO:0000313" key="4">
    <source>
        <dbReference type="Proteomes" id="UP001164706"/>
    </source>
</evidence>
<evidence type="ECO:0000313" key="3">
    <source>
        <dbReference type="EMBL" id="WAB82532.1"/>
    </source>
</evidence>
<feature type="region of interest" description="Disordered" evidence="1">
    <location>
        <begin position="133"/>
        <end position="163"/>
    </location>
</feature>
<keyword evidence="2" id="KW-0472">Membrane</keyword>
<feature type="compositionally biased region" description="Polar residues" evidence="1">
    <location>
        <begin position="1"/>
        <end position="10"/>
    </location>
</feature>
<dbReference type="KEGG" id="mdb:OVN18_05895"/>
<dbReference type="RefSeq" id="WP_267782644.1">
    <property type="nucleotide sequence ID" value="NZ_CP113089.1"/>
</dbReference>
<dbReference type="EMBL" id="CP113089">
    <property type="protein sequence ID" value="WAB82532.1"/>
    <property type="molecule type" value="Genomic_DNA"/>
</dbReference>
<dbReference type="AlphaFoldDB" id="A0A9E8MP67"/>
<dbReference type="Proteomes" id="UP001164706">
    <property type="component" value="Chromosome"/>
</dbReference>
<accession>A0A9E8MP67</accession>